<keyword evidence="7 14" id="KW-0812">Transmembrane</keyword>
<evidence type="ECO:0000256" key="5">
    <source>
        <dbReference type="ARBA" id="ARBA00022475"/>
    </source>
</evidence>
<name>A0A918XSQ0_9PROT</name>
<organism evidence="15 16">
    <name type="scientific">Thalassobaculum fulvum</name>
    <dbReference type="NCBI Taxonomy" id="1633335"/>
    <lineage>
        <taxon>Bacteria</taxon>
        <taxon>Pseudomonadati</taxon>
        <taxon>Pseudomonadota</taxon>
        <taxon>Alphaproteobacteria</taxon>
        <taxon>Rhodospirillales</taxon>
        <taxon>Thalassobaculaceae</taxon>
        <taxon>Thalassobaculum</taxon>
    </lineage>
</organism>
<keyword evidence="8" id="KW-0016">Alginate biosynthesis</keyword>
<dbReference type="PANTHER" id="PTHR13285">
    <property type="entry name" value="ACYLTRANSFERASE"/>
    <property type="match status" value="1"/>
</dbReference>
<feature type="transmembrane region" description="Helical" evidence="14">
    <location>
        <begin position="31"/>
        <end position="61"/>
    </location>
</feature>
<feature type="transmembrane region" description="Helical" evidence="14">
    <location>
        <begin position="73"/>
        <end position="90"/>
    </location>
</feature>
<comment type="pathway">
    <text evidence="2">Glycan biosynthesis; alginate biosynthesis.</text>
</comment>
<keyword evidence="5 13" id="KW-1003">Cell membrane</keyword>
<evidence type="ECO:0000256" key="12">
    <source>
        <dbReference type="ARBA" id="ARBA00031030"/>
    </source>
</evidence>
<feature type="transmembrane region" description="Helical" evidence="14">
    <location>
        <begin position="184"/>
        <end position="202"/>
    </location>
</feature>
<evidence type="ECO:0000313" key="15">
    <source>
        <dbReference type="EMBL" id="GHD52924.1"/>
    </source>
</evidence>
<dbReference type="Pfam" id="PF03062">
    <property type="entry name" value="MBOAT"/>
    <property type="match status" value="1"/>
</dbReference>
<feature type="transmembrane region" description="Helical" evidence="14">
    <location>
        <begin position="399"/>
        <end position="422"/>
    </location>
</feature>
<sequence>MTVVSPVFLAVAFLAVVAVHALRGRVRRDLILLVASLGFAAAALDLISLAGMAVFVAAGFALLRAVVAVRRPGVLPAAVAAAVTLFWLLGENDVALGLPRPEPVVLLGLSYVMFRLVHLLVDVGQGELTEPIGVRGYLGYLLFFPNLLAGPIQRYEHLAPQLAEPMSPPTEDAVHEGMRRVLEGAFLVIVVAGLAHQGFLACRSASGGIAFGLAALAFSLHLYASFAGYMGVVVGLGRLLGLEIPENFDRPWLARNFLDFWSRWHITLSEWFKFYLFNPATKELLRVVDRPAAVPWLGAVGYFLTFFVMGVWHGTSATFVAYGLLLGLGVSLNKAWQVWMLQRLGRRGYGALMARRWYGVAARTLALSWFALALVLLWADLGVVAATAAQLGAGGVAEAVGVVVAAIAVAAGIGSLTGVGIACGRLEAVARRDGIVMAAGVAQVVAIAYYLLVRQGDVPVLIYQGF</sequence>
<keyword evidence="10 13" id="KW-0472">Membrane</keyword>
<comment type="subcellular location">
    <subcellularLocation>
        <location evidence="1">Cell membrane</location>
        <topology evidence="1">Multi-pass membrane protein</topology>
    </subcellularLocation>
</comment>
<comment type="caution">
    <text evidence="15">The sequence shown here is derived from an EMBL/GenBank/DDBJ whole genome shotgun (WGS) entry which is preliminary data.</text>
</comment>
<dbReference type="GO" id="GO:0005886">
    <property type="term" value="C:plasma membrane"/>
    <property type="evidence" value="ECO:0007669"/>
    <property type="project" value="UniProtKB-SubCell"/>
</dbReference>
<dbReference type="InterPro" id="IPR051085">
    <property type="entry name" value="MB_O-acyltransferase"/>
</dbReference>
<reference evidence="15" key="2">
    <citation type="submission" date="2020-09" db="EMBL/GenBank/DDBJ databases">
        <authorList>
            <person name="Sun Q."/>
            <person name="Kim S."/>
        </authorList>
    </citation>
    <scope>NUCLEOTIDE SEQUENCE</scope>
    <source>
        <strain evidence="15">KCTC 42651</strain>
    </source>
</reference>
<evidence type="ECO:0000256" key="6">
    <source>
        <dbReference type="ARBA" id="ARBA00022679"/>
    </source>
</evidence>
<gene>
    <name evidence="15" type="ORF">GCM10017083_28900</name>
</gene>
<dbReference type="RefSeq" id="WP_189990776.1">
    <property type="nucleotide sequence ID" value="NZ_BMZS01000006.1"/>
</dbReference>
<comment type="similarity">
    <text evidence="3 13">Belongs to the membrane-bound acyltransferase family.</text>
</comment>
<feature type="transmembrane region" description="Helical" evidence="14">
    <location>
        <begin position="209"/>
        <end position="240"/>
    </location>
</feature>
<proteinExistence type="inferred from homology"/>
<keyword evidence="11 13" id="KW-0012">Acyltransferase</keyword>
<evidence type="ECO:0000256" key="2">
    <source>
        <dbReference type="ARBA" id="ARBA00005182"/>
    </source>
</evidence>
<protein>
    <recommendedName>
        <fullName evidence="4">Probable alginate O-acetylase AlgI</fullName>
    </recommendedName>
    <alternativeName>
        <fullName evidence="12">Alginate biosynthesis protein AlgI</fullName>
    </alternativeName>
</protein>
<dbReference type="InterPro" id="IPR004299">
    <property type="entry name" value="MBOAT_fam"/>
</dbReference>
<dbReference type="GO" id="GO:0016746">
    <property type="term" value="F:acyltransferase activity"/>
    <property type="evidence" value="ECO:0007669"/>
    <property type="project" value="UniProtKB-KW"/>
</dbReference>
<feature type="transmembrane region" description="Helical" evidence="14">
    <location>
        <begin position="292"/>
        <end position="313"/>
    </location>
</feature>
<evidence type="ECO:0000256" key="3">
    <source>
        <dbReference type="ARBA" id="ARBA00010323"/>
    </source>
</evidence>
<evidence type="ECO:0000256" key="7">
    <source>
        <dbReference type="ARBA" id="ARBA00022692"/>
    </source>
</evidence>
<keyword evidence="6 13" id="KW-0808">Transferase</keyword>
<keyword evidence="9 14" id="KW-1133">Transmembrane helix</keyword>
<keyword evidence="16" id="KW-1185">Reference proteome</keyword>
<feature type="transmembrane region" description="Helical" evidence="14">
    <location>
        <begin position="319"/>
        <end position="336"/>
    </location>
</feature>
<feature type="transmembrane region" description="Helical" evidence="14">
    <location>
        <begin position="357"/>
        <end position="379"/>
    </location>
</feature>
<evidence type="ECO:0000256" key="13">
    <source>
        <dbReference type="PIRNR" id="PIRNR016636"/>
    </source>
</evidence>
<evidence type="ECO:0000256" key="11">
    <source>
        <dbReference type="ARBA" id="ARBA00023315"/>
    </source>
</evidence>
<dbReference type="GO" id="GO:0042121">
    <property type="term" value="P:alginic acid biosynthetic process"/>
    <property type="evidence" value="ECO:0007669"/>
    <property type="project" value="UniProtKB-KW"/>
</dbReference>
<evidence type="ECO:0000256" key="4">
    <source>
        <dbReference type="ARBA" id="ARBA00016084"/>
    </source>
</evidence>
<evidence type="ECO:0000256" key="8">
    <source>
        <dbReference type="ARBA" id="ARBA00022841"/>
    </source>
</evidence>
<evidence type="ECO:0000256" key="9">
    <source>
        <dbReference type="ARBA" id="ARBA00022989"/>
    </source>
</evidence>
<dbReference type="InterPro" id="IPR024194">
    <property type="entry name" value="Ac/AlaTfrase_AlgI/DltB"/>
</dbReference>
<feature type="transmembrane region" description="Helical" evidence="14">
    <location>
        <begin position="434"/>
        <end position="452"/>
    </location>
</feature>
<evidence type="ECO:0000256" key="14">
    <source>
        <dbReference type="SAM" id="Phobius"/>
    </source>
</evidence>
<evidence type="ECO:0000256" key="1">
    <source>
        <dbReference type="ARBA" id="ARBA00004651"/>
    </source>
</evidence>
<dbReference type="AlphaFoldDB" id="A0A918XSQ0"/>
<accession>A0A918XSQ0</accession>
<dbReference type="EMBL" id="BMZS01000006">
    <property type="protein sequence ID" value="GHD52924.1"/>
    <property type="molecule type" value="Genomic_DNA"/>
</dbReference>
<dbReference type="PIRSF" id="PIRSF016636">
    <property type="entry name" value="AlgI_DltB"/>
    <property type="match status" value="1"/>
</dbReference>
<evidence type="ECO:0000313" key="16">
    <source>
        <dbReference type="Proteomes" id="UP000630353"/>
    </source>
</evidence>
<dbReference type="Proteomes" id="UP000630353">
    <property type="component" value="Unassembled WGS sequence"/>
</dbReference>
<reference evidence="15" key="1">
    <citation type="journal article" date="2014" name="Int. J. Syst. Evol. Microbiol.">
        <title>Complete genome sequence of Corynebacterium casei LMG S-19264T (=DSM 44701T), isolated from a smear-ripened cheese.</title>
        <authorList>
            <consortium name="US DOE Joint Genome Institute (JGI-PGF)"/>
            <person name="Walter F."/>
            <person name="Albersmeier A."/>
            <person name="Kalinowski J."/>
            <person name="Ruckert C."/>
        </authorList>
    </citation>
    <scope>NUCLEOTIDE SEQUENCE</scope>
    <source>
        <strain evidence="15">KCTC 42651</strain>
    </source>
</reference>
<dbReference type="PANTHER" id="PTHR13285:SF23">
    <property type="entry name" value="TEICHOIC ACID D-ALANYLTRANSFERASE"/>
    <property type="match status" value="1"/>
</dbReference>
<evidence type="ECO:0000256" key="10">
    <source>
        <dbReference type="ARBA" id="ARBA00023136"/>
    </source>
</evidence>